<accession>A0A067T463</accession>
<feature type="region of interest" description="Disordered" evidence="1">
    <location>
        <begin position="1"/>
        <end position="25"/>
    </location>
</feature>
<dbReference type="STRING" id="685588.A0A067T463"/>
<dbReference type="HOGENOM" id="CLU_034753_0_0_1"/>
<evidence type="ECO:0000313" key="3">
    <source>
        <dbReference type="Proteomes" id="UP000027222"/>
    </source>
</evidence>
<dbReference type="AlphaFoldDB" id="A0A067T463"/>
<dbReference type="OrthoDB" id="2869585at2759"/>
<dbReference type="EMBL" id="KL142377">
    <property type="protein sequence ID" value="KDR77132.1"/>
    <property type="molecule type" value="Genomic_DNA"/>
</dbReference>
<dbReference type="Proteomes" id="UP000027222">
    <property type="component" value="Unassembled WGS sequence"/>
</dbReference>
<evidence type="ECO:0000313" key="2">
    <source>
        <dbReference type="EMBL" id="KDR77132.1"/>
    </source>
</evidence>
<reference evidence="3" key="1">
    <citation type="journal article" date="2014" name="Proc. Natl. Acad. Sci. U.S.A.">
        <title>Extensive sampling of basidiomycete genomes demonstrates inadequacy of the white-rot/brown-rot paradigm for wood decay fungi.</title>
        <authorList>
            <person name="Riley R."/>
            <person name="Salamov A.A."/>
            <person name="Brown D.W."/>
            <person name="Nagy L.G."/>
            <person name="Floudas D."/>
            <person name="Held B.W."/>
            <person name="Levasseur A."/>
            <person name="Lombard V."/>
            <person name="Morin E."/>
            <person name="Otillar R."/>
            <person name="Lindquist E.A."/>
            <person name="Sun H."/>
            <person name="LaButti K.M."/>
            <person name="Schmutz J."/>
            <person name="Jabbour D."/>
            <person name="Luo H."/>
            <person name="Baker S.E."/>
            <person name="Pisabarro A.G."/>
            <person name="Walton J.D."/>
            <person name="Blanchette R.A."/>
            <person name="Henrissat B."/>
            <person name="Martin F."/>
            <person name="Cullen D."/>
            <person name="Hibbett D.S."/>
            <person name="Grigoriev I.V."/>
        </authorList>
    </citation>
    <scope>NUCLEOTIDE SEQUENCE [LARGE SCALE GENOMIC DNA]</scope>
    <source>
        <strain evidence="3">CBS 339.88</strain>
    </source>
</reference>
<keyword evidence="3" id="KW-1185">Reference proteome</keyword>
<protein>
    <submittedName>
        <fullName evidence="2">Uncharacterized protein</fullName>
    </submittedName>
</protein>
<gene>
    <name evidence="2" type="ORF">GALMADRAFT_246350</name>
</gene>
<sequence length="568" mass="63914">MGHTSTEQPNHEGKDKAPAKSTVSISHPHLPSHATRLPMEILAIIFWMVVAGYQDYYHRPNESWDEVLGVARTVLHASQVCRFWRFAALDCKALWGTLINIDFSGAQWVAELLRRSNPAPLVVQSTSVIRMDPSQQFTSQKWTGVLANAHRFKILHVAFEDSNGISPLLHTLSQRAPLLEYFRLETDEEFVPDDPGHEVDLELPLFAGYAPKLRCLIITHTVMWPFIDFSSFKLVHLDLTHEATIGLQLPISSWLNILAQQPLLETLALSGSMFDSPVTGAAAIKVREVSLPVLHSIKLDGDSLYCGSFFANLILPSHCQVYLDLWQRTATTSVDDLVRGMAHFMRNWEAIETEDTLWKVGTVDGHSFTLTIDIGRVEEDDCCPQLTLAYHGKEALVSPFADLLESLPGLPFMQRDTTFSLNIFGLDDASARSVISFLSSFNKVSQIVLDGQYLDHSLVRLLQLQPTPRWDEGNGLAGNGVLFPALKYVTLDGQNDNSAGLRVFYDYLKWRHDIGKTVHATIYVYSPGTFRNLELCFSHSVTIRRHNSDIDRSFFFPYCTTCSWHPAI</sequence>
<name>A0A067T463_GALM3</name>
<feature type="compositionally biased region" description="Basic and acidic residues" evidence="1">
    <location>
        <begin position="9"/>
        <end position="18"/>
    </location>
</feature>
<proteinExistence type="predicted"/>
<evidence type="ECO:0000256" key="1">
    <source>
        <dbReference type="SAM" id="MobiDB-lite"/>
    </source>
</evidence>
<organism evidence="2 3">
    <name type="scientific">Galerina marginata (strain CBS 339.88)</name>
    <dbReference type="NCBI Taxonomy" id="685588"/>
    <lineage>
        <taxon>Eukaryota</taxon>
        <taxon>Fungi</taxon>
        <taxon>Dikarya</taxon>
        <taxon>Basidiomycota</taxon>
        <taxon>Agaricomycotina</taxon>
        <taxon>Agaricomycetes</taxon>
        <taxon>Agaricomycetidae</taxon>
        <taxon>Agaricales</taxon>
        <taxon>Agaricineae</taxon>
        <taxon>Strophariaceae</taxon>
        <taxon>Galerina</taxon>
    </lineage>
</organism>